<accession>A0A915JRW7</accession>
<feature type="compositionally biased region" description="Basic and acidic residues" evidence="1">
    <location>
        <begin position="9"/>
        <end position="18"/>
    </location>
</feature>
<evidence type="ECO:0000313" key="2">
    <source>
        <dbReference type="Proteomes" id="UP000887565"/>
    </source>
</evidence>
<feature type="region of interest" description="Disordered" evidence="1">
    <location>
        <begin position="1"/>
        <end position="27"/>
    </location>
</feature>
<dbReference type="AlphaFoldDB" id="A0A915JRW7"/>
<protein>
    <submittedName>
        <fullName evidence="3">Uncharacterized protein</fullName>
    </submittedName>
</protein>
<keyword evidence="2" id="KW-1185">Reference proteome</keyword>
<evidence type="ECO:0000256" key="1">
    <source>
        <dbReference type="SAM" id="MobiDB-lite"/>
    </source>
</evidence>
<name>A0A915JRW7_ROMCU</name>
<proteinExistence type="predicted"/>
<dbReference type="WBParaSite" id="nRc.2.0.1.t29045-RA">
    <property type="protein sequence ID" value="nRc.2.0.1.t29045-RA"/>
    <property type="gene ID" value="nRc.2.0.1.g29045"/>
</dbReference>
<dbReference type="Proteomes" id="UP000887565">
    <property type="component" value="Unplaced"/>
</dbReference>
<evidence type="ECO:0000313" key="3">
    <source>
        <dbReference type="WBParaSite" id="nRc.2.0.1.t29045-RA"/>
    </source>
</evidence>
<organism evidence="2 3">
    <name type="scientific">Romanomermis culicivorax</name>
    <name type="common">Nematode worm</name>
    <dbReference type="NCBI Taxonomy" id="13658"/>
    <lineage>
        <taxon>Eukaryota</taxon>
        <taxon>Metazoa</taxon>
        <taxon>Ecdysozoa</taxon>
        <taxon>Nematoda</taxon>
        <taxon>Enoplea</taxon>
        <taxon>Dorylaimia</taxon>
        <taxon>Mermithida</taxon>
        <taxon>Mermithoidea</taxon>
        <taxon>Mermithidae</taxon>
        <taxon>Romanomermis</taxon>
    </lineage>
</organism>
<reference evidence="3" key="1">
    <citation type="submission" date="2022-11" db="UniProtKB">
        <authorList>
            <consortium name="WormBaseParasite"/>
        </authorList>
    </citation>
    <scope>IDENTIFICATION</scope>
</reference>
<sequence>MKSKAGSNDWRKKMDRSTTSRNAQGVAKNVEKQSVILLLFSCTPPQSISILVAETKIRNYNAFPLMTH</sequence>